<evidence type="ECO:0000256" key="2">
    <source>
        <dbReference type="SAM" id="Phobius"/>
    </source>
</evidence>
<sequence>MNNNQSIEINVSEETLESSNTNLEKHENLAELQETKRESSEISEITLIDFADVADIESTTIYSSYDDPKNWSPKKKILILIIISLTSMISPMANTMYYPAVIDVRHYFRTTEFIVNVSGKVTMSTIYLISFAFFK</sequence>
<dbReference type="EMBL" id="KE392268">
    <property type="protein sequence ID" value="ESA14524.1"/>
    <property type="molecule type" value="Genomic_DNA"/>
</dbReference>
<keyword evidence="2" id="KW-0472">Membrane</keyword>
<feature type="region of interest" description="Disordered" evidence="1">
    <location>
        <begin position="1"/>
        <end position="21"/>
    </location>
</feature>
<keyword evidence="2" id="KW-0812">Transmembrane</keyword>
<organism evidence="3">
    <name type="scientific">Rhizophagus irregularis (strain DAOM 181602 / DAOM 197198 / MUCL 43194)</name>
    <name type="common">Arbuscular mycorrhizal fungus</name>
    <name type="synonym">Glomus intraradices</name>
    <dbReference type="NCBI Taxonomy" id="747089"/>
    <lineage>
        <taxon>Eukaryota</taxon>
        <taxon>Fungi</taxon>
        <taxon>Fungi incertae sedis</taxon>
        <taxon>Mucoromycota</taxon>
        <taxon>Glomeromycotina</taxon>
        <taxon>Glomeromycetes</taxon>
        <taxon>Glomerales</taxon>
        <taxon>Glomeraceae</taxon>
        <taxon>Rhizophagus</taxon>
    </lineage>
</organism>
<name>U9U2C8_RHIID</name>
<proteinExistence type="predicted"/>
<feature type="transmembrane region" description="Helical" evidence="2">
    <location>
        <begin position="77"/>
        <end position="93"/>
    </location>
</feature>
<evidence type="ECO:0000256" key="1">
    <source>
        <dbReference type="SAM" id="MobiDB-lite"/>
    </source>
</evidence>
<evidence type="ECO:0000313" key="3">
    <source>
        <dbReference type="EMBL" id="ESA14524.1"/>
    </source>
</evidence>
<dbReference type="VEuPathDB" id="FungiDB:RhiirFUN_001119"/>
<keyword evidence="2" id="KW-1133">Transmembrane helix</keyword>
<accession>U9U2C8</accession>
<gene>
    <name evidence="3" type="ORF">GLOINDRAFT_24869</name>
</gene>
<reference evidence="3" key="1">
    <citation type="submission" date="2013-07" db="EMBL/GenBank/DDBJ databases">
        <title>The genome of an arbuscular mycorrhizal fungus provides insights into the evolution of the oldest plant symbiosis.</title>
        <authorList>
            <consortium name="DOE Joint Genome Institute"/>
            <person name="Tisserant E."/>
            <person name="Malbreil M."/>
            <person name="Kuo A."/>
            <person name="Kohler A."/>
            <person name="Symeonidi A."/>
            <person name="Balestrini R."/>
            <person name="Charron P."/>
            <person name="Duensing N."/>
            <person name="Frei-dit-Frey N."/>
            <person name="Gianinazzi-Pearson V."/>
            <person name="Gilbert B."/>
            <person name="Handa Y."/>
            <person name="Hijri M."/>
            <person name="Kaul R."/>
            <person name="Kawaguchi M."/>
            <person name="Krajinski F."/>
            <person name="Lammers P."/>
            <person name="Lapierre D."/>
            <person name="Masclaux F.G."/>
            <person name="Murat C."/>
            <person name="Morin E."/>
            <person name="Ndikumana S."/>
            <person name="Pagni M."/>
            <person name="Petitpierre D."/>
            <person name="Requena N."/>
            <person name="Rosikiewicz P."/>
            <person name="Riley R."/>
            <person name="Saito K."/>
            <person name="San Clemente H."/>
            <person name="Shapiro H."/>
            <person name="van Tuinen D."/>
            <person name="Becard G."/>
            <person name="Bonfante P."/>
            <person name="Paszkowski U."/>
            <person name="Shachar-Hill Y."/>
            <person name="Young J.P."/>
            <person name="Sanders I.R."/>
            <person name="Henrissat B."/>
            <person name="Rensing S.A."/>
            <person name="Grigoriev I.V."/>
            <person name="Corradi N."/>
            <person name="Roux C."/>
            <person name="Martin F."/>
        </authorList>
    </citation>
    <scope>NUCLEOTIDE SEQUENCE</scope>
    <source>
        <strain evidence="3">DAOM 197198</strain>
    </source>
</reference>
<feature type="transmembrane region" description="Helical" evidence="2">
    <location>
        <begin position="113"/>
        <end position="134"/>
    </location>
</feature>
<protein>
    <submittedName>
        <fullName evidence="3">Uncharacterized protein</fullName>
    </submittedName>
</protein>
<dbReference type="HOGENOM" id="CLU_1886838_0_0_1"/>
<dbReference type="AlphaFoldDB" id="U9U2C8"/>